<evidence type="ECO:0000313" key="3">
    <source>
        <dbReference type="EMBL" id="ROL47989.1"/>
    </source>
</evidence>
<keyword evidence="4" id="KW-1185">Reference proteome</keyword>
<dbReference type="EMBL" id="RJVU01033649">
    <property type="protein sequence ID" value="ROL47989.1"/>
    <property type="molecule type" value="Genomic_DNA"/>
</dbReference>
<protein>
    <submittedName>
        <fullName evidence="3">LINE-1 retrotransposable element ORF1 protein</fullName>
    </submittedName>
</protein>
<keyword evidence="1" id="KW-0175">Coiled coil</keyword>
<gene>
    <name evidence="3" type="ORF">DPX16_23594</name>
</gene>
<sequence length="267" mass="29653">MTKPKSKKGDKSAEDLGEQGICQSGEAQAVASPTEPVNLADIMEAIKSMNGSMNEKFDSLESTLSQALATLSEVTSRVTELEKASADYEGRISELEAHWLETCKSLTSKLDDLEGRSRRQNIKIIGLPEKVEEDPTQFVADFLVQILGASNFPKPPKIDRAHRTGPVGNAQSRPRTMVARLHHYPDKEKILRLARLSSPLTYNGVRILIFPEFTSEVLKQRQAFNAVRKRLKEANVRHGLLFAARLLVTHNSTKHVFDSAEKSSSLC</sequence>
<dbReference type="Gene3D" id="1.20.5.2280">
    <property type="match status" value="1"/>
</dbReference>
<dbReference type="OrthoDB" id="10059413at2759"/>
<dbReference type="InterPro" id="IPR004244">
    <property type="entry name" value="Transposase_22"/>
</dbReference>
<organism evidence="3 4">
    <name type="scientific">Anabarilius grahami</name>
    <name type="common">Kanglang fish</name>
    <name type="synonym">Barilius grahami</name>
    <dbReference type="NCBI Taxonomy" id="495550"/>
    <lineage>
        <taxon>Eukaryota</taxon>
        <taxon>Metazoa</taxon>
        <taxon>Chordata</taxon>
        <taxon>Craniata</taxon>
        <taxon>Vertebrata</taxon>
        <taxon>Euteleostomi</taxon>
        <taxon>Actinopterygii</taxon>
        <taxon>Neopterygii</taxon>
        <taxon>Teleostei</taxon>
        <taxon>Ostariophysi</taxon>
        <taxon>Cypriniformes</taxon>
        <taxon>Xenocyprididae</taxon>
        <taxon>Xenocypridinae</taxon>
        <taxon>Xenocypridinae incertae sedis</taxon>
        <taxon>Anabarilius</taxon>
    </lineage>
</organism>
<evidence type="ECO:0000313" key="4">
    <source>
        <dbReference type="Proteomes" id="UP000281406"/>
    </source>
</evidence>
<feature type="region of interest" description="Disordered" evidence="2">
    <location>
        <begin position="1"/>
        <end position="33"/>
    </location>
</feature>
<evidence type="ECO:0000256" key="2">
    <source>
        <dbReference type="SAM" id="MobiDB-lite"/>
    </source>
</evidence>
<name>A0A3N0YP48_ANAGA</name>
<reference evidence="3 4" key="1">
    <citation type="submission" date="2018-10" db="EMBL/GenBank/DDBJ databases">
        <title>Genome assembly for a Yunnan-Guizhou Plateau 3E fish, Anabarilius grahami (Regan), and its evolutionary and genetic applications.</title>
        <authorList>
            <person name="Jiang W."/>
        </authorList>
    </citation>
    <scope>NUCLEOTIDE SEQUENCE [LARGE SCALE GENOMIC DNA]</scope>
    <source>
        <strain evidence="3">AG-KIZ</strain>
        <tissue evidence="3">Muscle</tissue>
    </source>
</reference>
<dbReference type="Proteomes" id="UP000281406">
    <property type="component" value="Unassembled WGS sequence"/>
</dbReference>
<dbReference type="Gene3D" id="3.30.70.1820">
    <property type="entry name" value="L1 transposable element, RRM domain"/>
    <property type="match status" value="1"/>
</dbReference>
<feature type="coiled-coil region" evidence="1">
    <location>
        <begin position="64"/>
        <end position="98"/>
    </location>
</feature>
<comment type="caution">
    <text evidence="3">The sequence shown here is derived from an EMBL/GenBank/DDBJ whole genome shotgun (WGS) entry which is preliminary data.</text>
</comment>
<evidence type="ECO:0000256" key="1">
    <source>
        <dbReference type="SAM" id="Coils"/>
    </source>
</evidence>
<accession>A0A3N0YP48</accession>
<proteinExistence type="predicted"/>
<dbReference type="AlphaFoldDB" id="A0A3N0YP48"/>
<dbReference type="PANTHER" id="PTHR11505">
    <property type="entry name" value="L1 TRANSPOSABLE ELEMENT-RELATED"/>
    <property type="match status" value="1"/>
</dbReference>